<dbReference type="Gene3D" id="3.40.50.10540">
    <property type="entry name" value="Crotonobetainyl-coa:carnitine coa-transferase, domain 1"/>
    <property type="match status" value="1"/>
</dbReference>
<sequence>MSFDGLSTSIEKSVRMSSSEPLHSPIPLEAKRILMECLLGNKALDMPLEVADRASEVTFTPQINSFMPTPMKMTESVSALWACIGLFATTIVQKRYNNSERMKIEIDAQAATLMLSSLVLFEINGKGIADKEFSARGAHLDKGHISETYRAMATNIYETADKRWFQLHGSMDTTSILEMLGLPQHQPVSSEPAIAHRDAMKDIYKAAIAQWDSQALEIEVNERWRQPGVTCLTKEEYAATKHGQMSIKEPLYNIRKIHDPLPPAPWSQNTNGKQQQPLSGIKVLDLTKVIAGPTITRVLALMGADVLRISSETTADATFALFDGQLGKRDTNLDLKTRQGRACLQTLMQDADVVVDGFRPGVLEKLGFGSTWAHEVARRRGRGMIYCRENCYGWTGEWSDRAGYQQISDCVSGASWEQGKFLGLNEPVVPLLPNSDYQTGLVGAVAIMQALLQRASIGGSYDVQVSLTQFNNWYLHQVGLHDSVTRSSLLTLNPGFLPRHDMDIFELITKTVEQTKTLSESDVGRLWDPAKFTTGPIRWAGPEGEMATYLDWRRIVTVKNVGDGIEFDDGNETDLVIFDFEHGSCLPGSDEPKWL</sequence>
<dbReference type="SUPFAM" id="SSF89796">
    <property type="entry name" value="CoA-transferase family III (CaiB/BaiF)"/>
    <property type="match status" value="2"/>
</dbReference>
<gene>
    <name evidence="2" type="ORF">LTR84_000163</name>
</gene>
<dbReference type="RefSeq" id="XP_064711654.1">
    <property type="nucleotide sequence ID" value="XM_064843794.1"/>
</dbReference>
<evidence type="ECO:0000313" key="3">
    <source>
        <dbReference type="Proteomes" id="UP001358417"/>
    </source>
</evidence>
<comment type="caution">
    <text evidence="2">The sequence shown here is derived from an EMBL/GenBank/DDBJ whole genome shotgun (WGS) entry which is preliminary data.</text>
</comment>
<dbReference type="AlphaFoldDB" id="A0AAV9NQA1"/>
<evidence type="ECO:0000256" key="1">
    <source>
        <dbReference type="ARBA" id="ARBA00008383"/>
    </source>
</evidence>
<dbReference type="GO" id="GO:0003824">
    <property type="term" value="F:catalytic activity"/>
    <property type="evidence" value="ECO:0007669"/>
    <property type="project" value="InterPro"/>
</dbReference>
<dbReference type="EMBL" id="JAVRRD010000001">
    <property type="protein sequence ID" value="KAK5064330.1"/>
    <property type="molecule type" value="Genomic_DNA"/>
</dbReference>
<evidence type="ECO:0000313" key="2">
    <source>
        <dbReference type="EMBL" id="KAK5064330.1"/>
    </source>
</evidence>
<protein>
    <submittedName>
        <fullName evidence="2">Uncharacterized protein</fullName>
    </submittedName>
</protein>
<comment type="similarity">
    <text evidence="1">Belongs to the CoA-transferase III family.</text>
</comment>
<dbReference type="PANTHER" id="PTHR48229:SF1">
    <property type="entry name" value="ALPHA METHYLACYL-COA RACEMASE-RELATED"/>
    <property type="match status" value="1"/>
</dbReference>
<dbReference type="InterPro" id="IPR052985">
    <property type="entry name" value="CoA-trans_III_biosynth/detox"/>
</dbReference>
<dbReference type="InterPro" id="IPR023606">
    <property type="entry name" value="CoA-Trfase_III_dom_1_sf"/>
</dbReference>
<name>A0AAV9NQA1_9EURO</name>
<dbReference type="PANTHER" id="PTHR48229">
    <property type="entry name" value="CAIB/BAIF FAMILY ENZYME (AFU_ORTHOLOGUE AFUA_1G05360)-RELATED"/>
    <property type="match status" value="1"/>
</dbReference>
<keyword evidence="3" id="KW-1185">Reference proteome</keyword>
<dbReference type="InterPro" id="IPR003673">
    <property type="entry name" value="CoA-Trfase_fam_III"/>
</dbReference>
<reference evidence="2 3" key="1">
    <citation type="submission" date="2023-08" db="EMBL/GenBank/DDBJ databases">
        <title>Black Yeasts Isolated from many extreme environments.</title>
        <authorList>
            <person name="Coleine C."/>
            <person name="Stajich J.E."/>
            <person name="Selbmann L."/>
        </authorList>
    </citation>
    <scope>NUCLEOTIDE SEQUENCE [LARGE SCALE GENOMIC DNA]</scope>
    <source>
        <strain evidence="2 3">CCFEE 5792</strain>
    </source>
</reference>
<dbReference type="Proteomes" id="UP001358417">
    <property type="component" value="Unassembled WGS sequence"/>
</dbReference>
<organism evidence="2 3">
    <name type="scientific">Exophiala bonariae</name>
    <dbReference type="NCBI Taxonomy" id="1690606"/>
    <lineage>
        <taxon>Eukaryota</taxon>
        <taxon>Fungi</taxon>
        <taxon>Dikarya</taxon>
        <taxon>Ascomycota</taxon>
        <taxon>Pezizomycotina</taxon>
        <taxon>Eurotiomycetes</taxon>
        <taxon>Chaetothyriomycetidae</taxon>
        <taxon>Chaetothyriales</taxon>
        <taxon>Herpotrichiellaceae</taxon>
        <taxon>Exophiala</taxon>
    </lineage>
</organism>
<dbReference type="Pfam" id="PF02515">
    <property type="entry name" value="CoA_transf_3"/>
    <property type="match status" value="1"/>
</dbReference>
<accession>A0AAV9NQA1</accession>
<proteinExistence type="inferred from homology"/>
<dbReference type="GeneID" id="89968385"/>